<dbReference type="AlphaFoldDB" id="A0A160TL18"/>
<evidence type="ECO:0000313" key="1">
    <source>
        <dbReference type="EMBL" id="CUS45211.1"/>
    </source>
</evidence>
<name>A0A160TL18_9ZZZZ</name>
<organism evidence="1">
    <name type="scientific">hydrothermal vent metagenome</name>
    <dbReference type="NCBI Taxonomy" id="652676"/>
    <lineage>
        <taxon>unclassified sequences</taxon>
        <taxon>metagenomes</taxon>
        <taxon>ecological metagenomes</taxon>
    </lineage>
</organism>
<accession>A0A160TL18</accession>
<sequence length="243" mass="28564">MRADMFKVIVEHPRWGSRHAPRVKLRKDRTDRTHIGLKRHAAEQTVFTKSLSETLNPLIRFVRSRIGRPWDDVFSEICAGLDTGSTVKMHVRQHLEDFVAIRISRGRYGEWLLDGLPLETGGRRFYPRDFYVDPEDGILKDGATFWRLRGREVASRNAICRAARATTKCHDLRWIDGTRVVLRRDAGWFLYRLDLRPPMGDVELRDLLLTSAWREESGWKVIEQRQLSKRAMKQWAPLWRYPA</sequence>
<proteinExistence type="predicted"/>
<dbReference type="EMBL" id="CZQE01000223">
    <property type="protein sequence ID" value="CUS45211.1"/>
    <property type="molecule type" value="Genomic_DNA"/>
</dbReference>
<reference evidence="1" key="1">
    <citation type="submission" date="2015-10" db="EMBL/GenBank/DDBJ databases">
        <authorList>
            <person name="Gilbert D.G."/>
        </authorList>
    </citation>
    <scope>NUCLEOTIDE SEQUENCE</scope>
</reference>
<gene>
    <name evidence="1" type="ORF">MGWOODY_Smn609</name>
</gene>
<protein>
    <submittedName>
        <fullName evidence="1">Uncharacterized protein</fullName>
    </submittedName>
</protein>